<dbReference type="InterPro" id="IPR013328">
    <property type="entry name" value="6PGD_dom2"/>
</dbReference>
<dbReference type="SUPFAM" id="SSF51735">
    <property type="entry name" value="NAD(P)-binding Rossmann-fold domains"/>
    <property type="match status" value="1"/>
</dbReference>
<comment type="caution">
    <text evidence="14">The sequence shown here is derived from an EMBL/GenBank/DDBJ whole genome shotgun (WGS) entry which is preliminary data.</text>
</comment>
<proteinExistence type="inferred from homology"/>
<evidence type="ECO:0000259" key="12">
    <source>
        <dbReference type="Pfam" id="PF02558"/>
    </source>
</evidence>
<evidence type="ECO:0000259" key="13">
    <source>
        <dbReference type="Pfam" id="PF08546"/>
    </source>
</evidence>
<dbReference type="NCBIfam" id="TIGR00745">
    <property type="entry name" value="apbA_panE"/>
    <property type="match status" value="1"/>
</dbReference>
<dbReference type="EC" id="1.1.1.169" evidence="4 11"/>
<keyword evidence="7 11" id="KW-0521">NADP</keyword>
<dbReference type="InterPro" id="IPR003710">
    <property type="entry name" value="ApbA"/>
</dbReference>
<dbReference type="AlphaFoldDB" id="A0A1I4SEP7"/>
<comment type="catalytic activity">
    <reaction evidence="10 11">
        <text>(R)-pantoate + NADP(+) = 2-dehydropantoate + NADPH + H(+)</text>
        <dbReference type="Rhea" id="RHEA:16233"/>
        <dbReference type="ChEBI" id="CHEBI:11561"/>
        <dbReference type="ChEBI" id="CHEBI:15378"/>
        <dbReference type="ChEBI" id="CHEBI:15980"/>
        <dbReference type="ChEBI" id="CHEBI:57783"/>
        <dbReference type="ChEBI" id="CHEBI:58349"/>
        <dbReference type="EC" id="1.1.1.169"/>
    </reaction>
</comment>
<evidence type="ECO:0000313" key="15">
    <source>
        <dbReference type="Proteomes" id="UP000233491"/>
    </source>
</evidence>
<dbReference type="RefSeq" id="WP_101289644.1">
    <property type="nucleotide sequence ID" value="NZ_FOUQ01000003.1"/>
</dbReference>
<dbReference type="InterPro" id="IPR051402">
    <property type="entry name" value="KPR-Related"/>
</dbReference>
<dbReference type="SUPFAM" id="SSF48179">
    <property type="entry name" value="6-phosphogluconate dehydrogenase C-terminal domain-like"/>
    <property type="match status" value="1"/>
</dbReference>
<evidence type="ECO:0000256" key="7">
    <source>
        <dbReference type="ARBA" id="ARBA00022857"/>
    </source>
</evidence>
<dbReference type="UniPathway" id="UPA00028">
    <property type="reaction ID" value="UER00004"/>
</dbReference>
<evidence type="ECO:0000256" key="4">
    <source>
        <dbReference type="ARBA" id="ARBA00013014"/>
    </source>
</evidence>
<dbReference type="NCBIfam" id="NF005094">
    <property type="entry name" value="PRK06522.2-5"/>
    <property type="match status" value="1"/>
</dbReference>
<comment type="function">
    <text evidence="1 11">Catalyzes the NADPH-dependent reduction of ketopantoate into pantoic acid.</text>
</comment>
<dbReference type="EMBL" id="PJNW01000009">
    <property type="protein sequence ID" value="PKR88897.1"/>
    <property type="molecule type" value="Genomic_DNA"/>
</dbReference>
<evidence type="ECO:0000256" key="3">
    <source>
        <dbReference type="ARBA" id="ARBA00007870"/>
    </source>
</evidence>
<evidence type="ECO:0000313" key="14">
    <source>
        <dbReference type="EMBL" id="PKR88897.1"/>
    </source>
</evidence>
<reference evidence="14 15" key="1">
    <citation type="submission" date="2017-12" db="EMBL/GenBank/DDBJ databases">
        <title>Anaerobic carbon monoxide metabolism by Pleomorphomonas carboxyditropha sp. nov., a new mesophilic hydrogenogenic carboxidotroph.</title>
        <authorList>
            <person name="Esquivel-Elizondo S."/>
            <person name="Krajmalnik-Brown R."/>
        </authorList>
    </citation>
    <scope>NUCLEOTIDE SEQUENCE [LARGE SCALE GENOMIC DNA]</scope>
    <source>
        <strain evidence="14 15">R5-392</strain>
    </source>
</reference>
<dbReference type="Gene3D" id="1.10.1040.10">
    <property type="entry name" value="N-(1-d-carboxylethyl)-l-norvaline Dehydrogenase, domain 2"/>
    <property type="match status" value="1"/>
</dbReference>
<feature type="domain" description="Ketopantoate reductase C-terminal" evidence="13">
    <location>
        <begin position="177"/>
        <end position="292"/>
    </location>
</feature>
<comment type="similarity">
    <text evidence="3 11">Belongs to the ketopantoate reductase family.</text>
</comment>
<dbReference type="InterPro" id="IPR013332">
    <property type="entry name" value="KPR_N"/>
</dbReference>
<dbReference type="GO" id="GO:0005737">
    <property type="term" value="C:cytoplasm"/>
    <property type="evidence" value="ECO:0007669"/>
    <property type="project" value="TreeGrafter"/>
</dbReference>
<evidence type="ECO:0000256" key="11">
    <source>
        <dbReference type="RuleBase" id="RU362068"/>
    </source>
</evidence>
<dbReference type="FunFam" id="1.10.1040.10:FF:000017">
    <property type="entry name" value="2-dehydropantoate 2-reductase"/>
    <property type="match status" value="1"/>
</dbReference>
<comment type="pathway">
    <text evidence="2 11">Cofactor biosynthesis; (R)-pantothenate biosynthesis; (R)-pantoate from 3-methyl-2-oxobutanoate: step 2/2.</text>
</comment>
<dbReference type="Gene3D" id="3.40.50.720">
    <property type="entry name" value="NAD(P)-binding Rossmann-like Domain"/>
    <property type="match status" value="1"/>
</dbReference>
<dbReference type="InterPro" id="IPR036291">
    <property type="entry name" value="NAD(P)-bd_dom_sf"/>
</dbReference>
<evidence type="ECO:0000256" key="8">
    <source>
        <dbReference type="ARBA" id="ARBA00023002"/>
    </source>
</evidence>
<dbReference type="InterPro" id="IPR013752">
    <property type="entry name" value="KPA_reductase"/>
</dbReference>
<dbReference type="Pfam" id="PF02558">
    <property type="entry name" value="ApbA"/>
    <property type="match status" value="1"/>
</dbReference>
<evidence type="ECO:0000256" key="6">
    <source>
        <dbReference type="ARBA" id="ARBA00022655"/>
    </source>
</evidence>
<keyword evidence="6 11" id="KW-0566">Pantothenate biosynthesis</keyword>
<gene>
    <name evidence="14" type="ORF">CXZ10_12310</name>
</gene>
<dbReference type="OrthoDB" id="9796561at2"/>
<feature type="domain" description="Ketopantoate reductase N-terminal" evidence="12">
    <location>
        <begin position="4"/>
        <end position="151"/>
    </location>
</feature>
<dbReference type="GO" id="GO:0008677">
    <property type="term" value="F:2-dehydropantoate 2-reductase activity"/>
    <property type="evidence" value="ECO:0007669"/>
    <property type="project" value="UniProtKB-EC"/>
</dbReference>
<evidence type="ECO:0000256" key="5">
    <source>
        <dbReference type="ARBA" id="ARBA00019465"/>
    </source>
</evidence>
<dbReference type="PANTHER" id="PTHR21708:SF26">
    <property type="entry name" value="2-DEHYDROPANTOATE 2-REDUCTASE"/>
    <property type="match status" value="1"/>
</dbReference>
<organism evidence="14 15">
    <name type="scientific">Pleomorphomonas diazotrophica</name>
    <dbReference type="NCBI Taxonomy" id="1166257"/>
    <lineage>
        <taxon>Bacteria</taxon>
        <taxon>Pseudomonadati</taxon>
        <taxon>Pseudomonadota</taxon>
        <taxon>Alphaproteobacteria</taxon>
        <taxon>Hyphomicrobiales</taxon>
        <taxon>Pleomorphomonadaceae</taxon>
        <taxon>Pleomorphomonas</taxon>
    </lineage>
</organism>
<dbReference type="Proteomes" id="UP000233491">
    <property type="component" value="Unassembled WGS sequence"/>
</dbReference>
<evidence type="ECO:0000256" key="2">
    <source>
        <dbReference type="ARBA" id="ARBA00004994"/>
    </source>
</evidence>
<keyword evidence="15" id="KW-1185">Reference proteome</keyword>
<dbReference type="GO" id="GO:0015940">
    <property type="term" value="P:pantothenate biosynthetic process"/>
    <property type="evidence" value="ECO:0007669"/>
    <property type="project" value="UniProtKB-UniPathway"/>
</dbReference>
<evidence type="ECO:0000256" key="9">
    <source>
        <dbReference type="ARBA" id="ARBA00032024"/>
    </source>
</evidence>
<protein>
    <recommendedName>
        <fullName evidence="5 11">2-dehydropantoate 2-reductase</fullName>
        <ecNumber evidence="4 11">1.1.1.169</ecNumber>
    </recommendedName>
    <alternativeName>
        <fullName evidence="9 11">Ketopantoate reductase</fullName>
    </alternativeName>
</protein>
<dbReference type="Pfam" id="PF08546">
    <property type="entry name" value="ApbA_C"/>
    <property type="match status" value="1"/>
</dbReference>
<sequence>MRLLVVGAGATGGYFGGRLAAAGRDVTFLIRPKRAAEIAKNGFVIVDPKGETRIEAKIVTADMLKGSYDLILMSVKAYSLAAAMDDIAPVVGPNTLILPVLNGLKHFDVLAERFGAERVIGSFCKINARLDDHGRIIQMSPLHDLIYGEYDGSRSARIDAIDAFFKDAGFDARLSDDIGRELWEKWVLLASLGAATCLMRGTIGDIVARPGGRSFIEALLAEVTAVATAHGKAPDPAYLEATRQLLTAQGSPMTASMYRDLIKGLPVENDEIIDDLLARAASVGVKTPYFHLAAIHLGVYAARRREE</sequence>
<evidence type="ECO:0000256" key="1">
    <source>
        <dbReference type="ARBA" id="ARBA00002919"/>
    </source>
</evidence>
<accession>A0A1I4SEP7</accession>
<evidence type="ECO:0000256" key="10">
    <source>
        <dbReference type="ARBA" id="ARBA00048793"/>
    </source>
</evidence>
<dbReference type="PANTHER" id="PTHR21708">
    <property type="entry name" value="PROBABLE 2-DEHYDROPANTOATE 2-REDUCTASE"/>
    <property type="match status" value="1"/>
</dbReference>
<keyword evidence="8 11" id="KW-0560">Oxidoreductase</keyword>
<name>A0A1I4SEP7_9HYPH</name>
<dbReference type="InterPro" id="IPR008927">
    <property type="entry name" value="6-PGluconate_DH-like_C_sf"/>
</dbReference>
<dbReference type="FunFam" id="3.40.50.720:FF:000307">
    <property type="entry name" value="2-dehydropantoate 2-reductase"/>
    <property type="match status" value="1"/>
</dbReference>